<evidence type="ECO:0000313" key="3">
    <source>
        <dbReference type="Proteomes" id="UP001341840"/>
    </source>
</evidence>
<organism evidence="2 3">
    <name type="scientific">Stylosanthes scabra</name>
    <dbReference type="NCBI Taxonomy" id="79078"/>
    <lineage>
        <taxon>Eukaryota</taxon>
        <taxon>Viridiplantae</taxon>
        <taxon>Streptophyta</taxon>
        <taxon>Embryophyta</taxon>
        <taxon>Tracheophyta</taxon>
        <taxon>Spermatophyta</taxon>
        <taxon>Magnoliopsida</taxon>
        <taxon>eudicotyledons</taxon>
        <taxon>Gunneridae</taxon>
        <taxon>Pentapetalae</taxon>
        <taxon>rosids</taxon>
        <taxon>fabids</taxon>
        <taxon>Fabales</taxon>
        <taxon>Fabaceae</taxon>
        <taxon>Papilionoideae</taxon>
        <taxon>50 kb inversion clade</taxon>
        <taxon>dalbergioids sensu lato</taxon>
        <taxon>Dalbergieae</taxon>
        <taxon>Pterocarpus clade</taxon>
        <taxon>Stylosanthes</taxon>
    </lineage>
</organism>
<reference evidence="2 3" key="1">
    <citation type="journal article" date="2023" name="Plants (Basel)">
        <title>Bridging the Gap: Combining Genomics and Transcriptomics Approaches to Understand Stylosanthes scabra, an Orphan Legume from the Brazilian Caatinga.</title>
        <authorList>
            <person name="Ferreira-Neto J.R.C."/>
            <person name="da Silva M.D."/>
            <person name="Binneck E."/>
            <person name="de Melo N.F."/>
            <person name="da Silva R.H."/>
            <person name="de Melo A.L.T.M."/>
            <person name="Pandolfi V."/>
            <person name="Bustamante F.O."/>
            <person name="Brasileiro-Vidal A.C."/>
            <person name="Benko-Iseppon A.M."/>
        </authorList>
    </citation>
    <scope>NUCLEOTIDE SEQUENCE [LARGE SCALE GENOMIC DNA]</scope>
    <source>
        <tissue evidence="2">Leaves</tissue>
    </source>
</reference>
<protein>
    <submittedName>
        <fullName evidence="2">Uncharacterized protein</fullName>
    </submittedName>
</protein>
<dbReference type="EMBL" id="JASCZI010030380">
    <property type="protein sequence ID" value="MED6122022.1"/>
    <property type="molecule type" value="Genomic_DNA"/>
</dbReference>
<gene>
    <name evidence="2" type="ORF">PIB30_035756</name>
</gene>
<comment type="caution">
    <text evidence="2">The sequence shown here is derived from an EMBL/GenBank/DDBJ whole genome shotgun (WGS) entry which is preliminary data.</text>
</comment>
<evidence type="ECO:0000313" key="2">
    <source>
        <dbReference type="EMBL" id="MED6122022.1"/>
    </source>
</evidence>
<keyword evidence="3" id="KW-1185">Reference proteome</keyword>
<feature type="region of interest" description="Disordered" evidence="1">
    <location>
        <begin position="1"/>
        <end position="34"/>
    </location>
</feature>
<proteinExistence type="predicted"/>
<accession>A0ABU6RDB1</accession>
<name>A0ABU6RDB1_9FABA</name>
<sequence>MNHHGIRSNLKINSKDVKKQDPPDKPSQDHPLWKTVKEELNPSLNKVEIKRNKSGVEQALYMDKFPQTQLASEAHYHATSIYHNKQDLAADTSPMKINPP</sequence>
<dbReference type="Proteomes" id="UP001341840">
    <property type="component" value="Unassembled WGS sequence"/>
</dbReference>
<feature type="compositionally biased region" description="Basic and acidic residues" evidence="1">
    <location>
        <begin position="13"/>
        <end position="34"/>
    </location>
</feature>
<evidence type="ECO:0000256" key="1">
    <source>
        <dbReference type="SAM" id="MobiDB-lite"/>
    </source>
</evidence>